<evidence type="ECO:0000313" key="1">
    <source>
        <dbReference type="EMBL" id="QGM95115.1"/>
    </source>
</evidence>
<proteinExistence type="predicted"/>
<keyword evidence="2" id="KW-1185">Reference proteome</keyword>
<dbReference type="RefSeq" id="WP_154453410.1">
    <property type="nucleotide sequence ID" value="NZ_CP044328.1"/>
</dbReference>
<dbReference type="Pfam" id="PF06108">
    <property type="entry name" value="DUF952"/>
    <property type="match status" value="1"/>
</dbReference>
<name>A0ABX6EMG1_9HYPH</name>
<dbReference type="Gene3D" id="3.20.170.20">
    <property type="entry name" value="Protein of unknown function DUF952"/>
    <property type="match status" value="1"/>
</dbReference>
<gene>
    <name evidence="1" type="ORF">F7D13_14370</name>
</gene>
<dbReference type="SUPFAM" id="SSF56399">
    <property type="entry name" value="ADP-ribosylation"/>
    <property type="match status" value="1"/>
</dbReference>
<organism evidence="1 2">
    <name type="scientific">Methylocystis rosea</name>
    <dbReference type="NCBI Taxonomy" id="173366"/>
    <lineage>
        <taxon>Bacteria</taxon>
        <taxon>Pseudomonadati</taxon>
        <taxon>Pseudomonadota</taxon>
        <taxon>Alphaproteobacteria</taxon>
        <taxon>Hyphomicrobiales</taxon>
        <taxon>Methylocystaceae</taxon>
        <taxon>Methylocystis</taxon>
    </lineage>
</organism>
<dbReference type="EMBL" id="CP044328">
    <property type="protein sequence ID" value="QGM95115.1"/>
    <property type="molecule type" value="Genomic_DNA"/>
</dbReference>
<dbReference type="PANTHER" id="PTHR34129">
    <property type="entry name" value="BLR1139 PROTEIN"/>
    <property type="match status" value="1"/>
</dbReference>
<protein>
    <submittedName>
        <fullName evidence="1">DUF952 domain-containing protein</fullName>
    </submittedName>
</protein>
<sequence length="114" mass="12330">MTHIYKIISQSEWRAAEAAGLFNGAAVDLADGFIHFSTAEQVEETAARYFAGQTDLLLVAVDFTKLGEALRWEVSRGGAPFPHLYAPLSLETVARVDPLPLGADGLHDFSAVLK</sequence>
<evidence type="ECO:0000313" key="2">
    <source>
        <dbReference type="Proteomes" id="UP000424673"/>
    </source>
</evidence>
<reference evidence="1 2" key="2">
    <citation type="journal article" date="2021" name="AMB Express">
        <title>Isolation and characterisation of Methylocystis spp. for poly-3-hydroxybutyrate production using waste methane feedstocks.</title>
        <authorList>
            <person name="Rumah B.L."/>
            <person name="Stead C.E."/>
            <person name="Claxton Stevens B.H."/>
            <person name="Minton N.P."/>
            <person name="Grosse-Honebrink A."/>
            <person name="Zhang Y."/>
        </authorList>
    </citation>
    <scope>NUCLEOTIDE SEQUENCE [LARGE SCALE GENOMIC DNA]</scope>
    <source>
        <strain evidence="1 2">BRCS1</strain>
    </source>
</reference>
<dbReference type="Proteomes" id="UP000424673">
    <property type="component" value="Chromosome"/>
</dbReference>
<dbReference type="PANTHER" id="PTHR34129:SF1">
    <property type="entry name" value="DUF952 DOMAIN-CONTAINING PROTEIN"/>
    <property type="match status" value="1"/>
</dbReference>
<accession>A0ABX6EMG1</accession>
<reference evidence="2" key="1">
    <citation type="submission" date="2019-09" db="EMBL/GenBank/DDBJ databases">
        <title>Isolation and complete genome sequencing of Methylocystis species.</title>
        <authorList>
            <person name="Rumah B.L."/>
            <person name="Stead C.E."/>
            <person name="Stevens B.C."/>
            <person name="Minton N.P."/>
            <person name="Grosse-Honebrink A."/>
            <person name="Zhang Y."/>
        </authorList>
    </citation>
    <scope>NUCLEOTIDE SEQUENCE [LARGE SCALE GENOMIC DNA]</scope>
    <source>
        <strain evidence="2">BRCS1</strain>
    </source>
</reference>
<dbReference type="InterPro" id="IPR009297">
    <property type="entry name" value="DUF952"/>
</dbReference>